<comment type="caution">
    <text evidence="2">The sequence shown here is derived from an EMBL/GenBank/DDBJ whole genome shotgun (WGS) entry which is preliminary data.</text>
</comment>
<feature type="region of interest" description="Disordered" evidence="1">
    <location>
        <begin position="1"/>
        <end position="29"/>
    </location>
</feature>
<evidence type="ECO:0000313" key="2">
    <source>
        <dbReference type="EMBL" id="MPM37873.1"/>
    </source>
</evidence>
<name>A0A644ZGR3_9ZZZZ</name>
<gene>
    <name evidence="2" type="ORF">SDC9_84492</name>
</gene>
<protein>
    <submittedName>
        <fullName evidence="2">Uncharacterized protein</fullName>
    </submittedName>
</protein>
<sequence>MQPQTRARRKDAGRGRELHGLARPQGEALDLAGGVEAHVDDLGGDFAEREREREGPGQLQLFGLGPSETNVSVQREDSVQLTVLVEGDQLGGDGAEGGGNEGLALQMDDADRSGGVEGHRLGILGSDVRLGVVRDEIPAAGGHDIQLVELALGHDPVRVVAVLGDAAEFDACGGEHSRSLSWRQRSGALQWCICLL</sequence>
<dbReference type="EMBL" id="VSSQ01008095">
    <property type="protein sequence ID" value="MPM37873.1"/>
    <property type="molecule type" value="Genomic_DNA"/>
</dbReference>
<dbReference type="AlphaFoldDB" id="A0A644ZGR3"/>
<feature type="compositionally biased region" description="Basic and acidic residues" evidence="1">
    <location>
        <begin position="10"/>
        <end position="20"/>
    </location>
</feature>
<proteinExistence type="predicted"/>
<accession>A0A644ZGR3</accession>
<organism evidence="2">
    <name type="scientific">bioreactor metagenome</name>
    <dbReference type="NCBI Taxonomy" id="1076179"/>
    <lineage>
        <taxon>unclassified sequences</taxon>
        <taxon>metagenomes</taxon>
        <taxon>ecological metagenomes</taxon>
    </lineage>
</organism>
<reference evidence="2" key="1">
    <citation type="submission" date="2019-08" db="EMBL/GenBank/DDBJ databases">
        <authorList>
            <person name="Kucharzyk K."/>
            <person name="Murdoch R.W."/>
            <person name="Higgins S."/>
            <person name="Loffler F."/>
        </authorList>
    </citation>
    <scope>NUCLEOTIDE SEQUENCE</scope>
</reference>
<evidence type="ECO:0000256" key="1">
    <source>
        <dbReference type="SAM" id="MobiDB-lite"/>
    </source>
</evidence>